<protein>
    <recommendedName>
        <fullName evidence="4">BTB domain-containing protein</fullName>
    </recommendedName>
</protein>
<sequence length="321" mass="36249">MPVVSFSIPQIDTKSNNRSTTTTSSSSSSGFDLRSPLSTLRSTTTSYYHPSYCLSNSIDVDLVLSSSDEIPCWFAINKSKLFGHTDIFKSVGLEQLTPDHHLPLVQLGESRDVIELILTCSEADSIPDFTKIEFNVLVSALEAAADKYKLIHTEKICLLALGAYCTTNPVQVYTLAIHYNCKWLAEAASEHTLSLNINHPDYQDILTSEGYAPLMELHQYRISKAKQIIEAIMIPKTKESLKLSNFWINSSQRLVDRIDNPILNIDEIFKPELHLAIQELNPCLKSYSDLIDIRDQIRNECNHIRKRVDLSIITIPKTQIH</sequence>
<comment type="caution">
    <text evidence="2">The sequence shown here is derived from an EMBL/GenBank/DDBJ whole genome shotgun (WGS) entry which is preliminary data.</text>
</comment>
<feature type="compositionally biased region" description="Low complexity" evidence="1">
    <location>
        <begin position="19"/>
        <end position="35"/>
    </location>
</feature>
<gene>
    <name evidence="2" type="ORF">CROQUDRAFT_47295</name>
</gene>
<dbReference type="OrthoDB" id="2498764at2759"/>
<evidence type="ECO:0000256" key="1">
    <source>
        <dbReference type="SAM" id="MobiDB-lite"/>
    </source>
</evidence>
<organism evidence="2 3">
    <name type="scientific">Cronartium quercuum f. sp. fusiforme G11</name>
    <dbReference type="NCBI Taxonomy" id="708437"/>
    <lineage>
        <taxon>Eukaryota</taxon>
        <taxon>Fungi</taxon>
        <taxon>Dikarya</taxon>
        <taxon>Basidiomycota</taxon>
        <taxon>Pucciniomycotina</taxon>
        <taxon>Pucciniomycetes</taxon>
        <taxon>Pucciniales</taxon>
        <taxon>Coleosporiaceae</taxon>
        <taxon>Cronartium</taxon>
    </lineage>
</organism>
<keyword evidence="3" id="KW-1185">Reference proteome</keyword>
<accession>A0A9P6ND10</accession>
<dbReference type="AlphaFoldDB" id="A0A9P6ND10"/>
<feature type="region of interest" description="Disordered" evidence="1">
    <location>
        <begin position="1"/>
        <end position="35"/>
    </location>
</feature>
<feature type="compositionally biased region" description="Polar residues" evidence="1">
    <location>
        <begin position="7"/>
        <end position="18"/>
    </location>
</feature>
<evidence type="ECO:0000313" key="2">
    <source>
        <dbReference type="EMBL" id="KAG0144465.1"/>
    </source>
</evidence>
<dbReference type="Proteomes" id="UP000886653">
    <property type="component" value="Unassembled WGS sequence"/>
</dbReference>
<dbReference type="EMBL" id="MU167295">
    <property type="protein sequence ID" value="KAG0144465.1"/>
    <property type="molecule type" value="Genomic_DNA"/>
</dbReference>
<name>A0A9P6ND10_9BASI</name>
<proteinExistence type="predicted"/>
<evidence type="ECO:0008006" key="4">
    <source>
        <dbReference type="Google" id="ProtNLM"/>
    </source>
</evidence>
<evidence type="ECO:0000313" key="3">
    <source>
        <dbReference type="Proteomes" id="UP000886653"/>
    </source>
</evidence>
<reference evidence="2" key="1">
    <citation type="submission" date="2013-11" db="EMBL/GenBank/DDBJ databases">
        <title>Genome sequence of the fusiform rust pathogen reveals effectors for host alternation and coevolution with pine.</title>
        <authorList>
            <consortium name="DOE Joint Genome Institute"/>
            <person name="Smith K."/>
            <person name="Pendleton A."/>
            <person name="Kubisiak T."/>
            <person name="Anderson C."/>
            <person name="Salamov A."/>
            <person name="Aerts A."/>
            <person name="Riley R."/>
            <person name="Clum A."/>
            <person name="Lindquist E."/>
            <person name="Ence D."/>
            <person name="Campbell M."/>
            <person name="Kronenberg Z."/>
            <person name="Feau N."/>
            <person name="Dhillon B."/>
            <person name="Hamelin R."/>
            <person name="Burleigh J."/>
            <person name="Smith J."/>
            <person name="Yandell M."/>
            <person name="Nelson C."/>
            <person name="Grigoriev I."/>
            <person name="Davis J."/>
        </authorList>
    </citation>
    <scope>NUCLEOTIDE SEQUENCE</scope>
    <source>
        <strain evidence="2">G11</strain>
    </source>
</reference>